<protein>
    <submittedName>
        <fullName evidence="2">Uncharacterized protein</fullName>
    </submittedName>
</protein>
<comment type="caution">
    <text evidence="2">The sequence shown here is derived from an EMBL/GenBank/DDBJ whole genome shotgun (WGS) entry which is preliminary data.</text>
</comment>
<name>K2NEF6_TRYCR</name>
<dbReference type="OrthoDB" id="243277at2759"/>
<evidence type="ECO:0000313" key="3">
    <source>
        <dbReference type="Proteomes" id="UP000007350"/>
    </source>
</evidence>
<feature type="compositionally biased region" description="Polar residues" evidence="1">
    <location>
        <begin position="17"/>
        <end position="36"/>
    </location>
</feature>
<dbReference type="EMBL" id="AHKC01008786">
    <property type="protein sequence ID" value="EKF37615.1"/>
    <property type="molecule type" value="Genomic_DNA"/>
</dbReference>
<gene>
    <name evidence="2" type="ORF">MOQ_002190</name>
</gene>
<reference evidence="2 3" key="1">
    <citation type="journal article" date="2012" name="BMC Genomics">
        <title>Comparative genomic analysis of human infective Trypanosoma cruzi lineages with the bat-restricted subspecies T. cruzi marinkellei.</title>
        <authorList>
            <person name="Franzen O."/>
            <person name="Talavera-Lopez C."/>
            <person name="Ochaya S."/>
            <person name="Butler C.E."/>
            <person name="Messenger L.A."/>
            <person name="Lewis M.D."/>
            <person name="Llewellyn M.S."/>
            <person name="Marinkelle C.J."/>
            <person name="Tyler K.M."/>
            <person name="Miles M.A."/>
            <person name="Andersson B."/>
        </authorList>
    </citation>
    <scope>NUCLEOTIDE SEQUENCE [LARGE SCALE GENOMIC DNA]</scope>
    <source>
        <strain evidence="2 3">B7</strain>
    </source>
</reference>
<sequence>MFKHRDNMAHAPFSIDPQGSGTTTTTMKAVSFGQEQRQQHGDRVNIPTAAAKKRPRDIRGIERFRQVIYGEKGLPRLHAMVTRNPILMYPPEGIEAARMRMRMKCEEASVVSHEGRPERKKNSNDSHLLEGDEDVWAMFEERQAAEASVAPDGPPLQQSSGNETIASPSFAAAPAGTSAGGTTNDQELANYHRRQLDALMGIYYEFNHLTFMKLPIKDTLQLLQRCGKGAVAHVMEFEMQLRMQRETRLKELDAVAEEERELKRRQMEVNEKRLEMQMQVAERIQQDIADETDDDQEVGENEQG</sequence>
<feature type="region of interest" description="Disordered" evidence="1">
    <location>
        <begin position="144"/>
        <end position="186"/>
    </location>
</feature>
<feature type="region of interest" description="Disordered" evidence="1">
    <location>
        <begin position="1"/>
        <end position="54"/>
    </location>
</feature>
<feature type="region of interest" description="Disordered" evidence="1">
    <location>
        <begin position="108"/>
        <end position="127"/>
    </location>
</feature>
<evidence type="ECO:0000313" key="2">
    <source>
        <dbReference type="EMBL" id="EKF37615.1"/>
    </source>
</evidence>
<evidence type="ECO:0000256" key="1">
    <source>
        <dbReference type="SAM" id="MobiDB-lite"/>
    </source>
</evidence>
<keyword evidence="3" id="KW-1185">Reference proteome</keyword>
<dbReference type="Proteomes" id="UP000007350">
    <property type="component" value="Unassembled WGS sequence"/>
</dbReference>
<organism evidence="2 3">
    <name type="scientific">Trypanosoma cruzi marinkellei</name>
    <dbReference type="NCBI Taxonomy" id="85056"/>
    <lineage>
        <taxon>Eukaryota</taxon>
        <taxon>Discoba</taxon>
        <taxon>Euglenozoa</taxon>
        <taxon>Kinetoplastea</taxon>
        <taxon>Metakinetoplastina</taxon>
        <taxon>Trypanosomatida</taxon>
        <taxon>Trypanosomatidae</taxon>
        <taxon>Trypanosoma</taxon>
        <taxon>Schizotrypanum</taxon>
    </lineage>
</organism>
<proteinExistence type="predicted"/>
<feature type="compositionally biased region" description="Low complexity" evidence="1">
    <location>
        <begin position="166"/>
        <end position="183"/>
    </location>
</feature>
<accession>K2NEF6</accession>
<feature type="compositionally biased region" description="Polar residues" evidence="1">
    <location>
        <begin position="156"/>
        <end position="165"/>
    </location>
</feature>
<feature type="region of interest" description="Disordered" evidence="1">
    <location>
        <begin position="283"/>
        <end position="304"/>
    </location>
</feature>
<dbReference type="AlphaFoldDB" id="K2NEF6"/>
<feature type="compositionally biased region" description="Acidic residues" evidence="1">
    <location>
        <begin position="288"/>
        <end position="304"/>
    </location>
</feature>